<gene>
    <name evidence="1" type="ORF">X798_00024</name>
</gene>
<organism evidence="1 2">
    <name type="scientific">Onchocerca flexuosa</name>
    <dbReference type="NCBI Taxonomy" id="387005"/>
    <lineage>
        <taxon>Eukaryota</taxon>
        <taxon>Metazoa</taxon>
        <taxon>Ecdysozoa</taxon>
        <taxon>Nematoda</taxon>
        <taxon>Chromadorea</taxon>
        <taxon>Rhabditida</taxon>
        <taxon>Spirurina</taxon>
        <taxon>Spiruromorpha</taxon>
        <taxon>Filarioidea</taxon>
        <taxon>Onchocercidae</taxon>
        <taxon>Onchocerca</taxon>
    </lineage>
</organism>
<dbReference type="EMBL" id="KZ269977">
    <property type="protein sequence ID" value="OZC12393.1"/>
    <property type="molecule type" value="Genomic_DNA"/>
</dbReference>
<protein>
    <submittedName>
        <fullName evidence="1">Uncharacterized protein</fullName>
    </submittedName>
</protein>
<keyword evidence="2" id="KW-1185">Reference proteome</keyword>
<reference evidence="1 2" key="1">
    <citation type="submission" date="2015-12" db="EMBL/GenBank/DDBJ databases">
        <title>Draft genome of the nematode, Onchocerca flexuosa.</title>
        <authorList>
            <person name="Mitreva M."/>
        </authorList>
    </citation>
    <scope>NUCLEOTIDE SEQUENCE [LARGE SCALE GENOMIC DNA]</scope>
    <source>
        <strain evidence="1">Red Deer</strain>
    </source>
</reference>
<dbReference type="Proteomes" id="UP000242913">
    <property type="component" value="Unassembled WGS sequence"/>
</dbReference>
<sequence>MNIIKFHLHDDRFLGFHFTEEPTNTVAKAGRVELNCRYAMSVKNIASRIEWRKDGSELRSLRSTGKV</sequence>
<proteinExistence type="predicted"/>
<dbReference type="AlphaFoldDB" id="A0A238C4J2"/>
<accession>A0A238C4J2</accession>
<dbReference type="OrthoDB" id="114660at2759"/>
<evidence type="ECO:0000313" key="2">
    <source>
        <dbReference type="Proteomes" id="UP000242913"/>
    </source>
</evidence>
<name>A0A238C4J2_9BILA</name>
<evidence type="ECO:0000313" key="1">
    <source>
        <dbReference type="EMBL" id="OZC12393.1"/>
    </source>
</evidence>